<feature type="transmembrane region" description="Helical" evidence="8">
    <location>
        <begin position="7"/>
        <end position="30"/>
    </location>
</feature>
<dbReference type="CDD" id="cd17474">
    <property type="entry name" value="MFS_YfmO_like"/>
    <property type="match status" value="1"/>
</dbReference>
<feature type="transmembrane region" description="Helical" evidence="8">
    <location>
        <begin position="73"/>
        <end position="96"/>
    </location>
</feature>
<keyword evidence="6 8" id="KW-1133">Transmembrane helix</keyword>
<keyword evidence="4" id="KW-1003">Cell membrane</keyword>
<dbReference type="RefSeq" id="WP_089024458.1">
    <property type="nucleotide sequence ID" value="NZ_NIQC01000038.1"/>
</dbReference>
<dbReference type="PANTHER" id="PTHR43124:SF3">
    <property type="entry name" value="CHLORAMPHENICOL EFFLUX PUMP RV0191"/>
    <property type="match status" value="1"/>
</dbReference>
<protein>
    <submittedName>
        <fullName evidence="10">MFS transporter</fullName>
    </submittedName>
</protein>
<dbReference type="InterPro" id="IPR050189">
    <property type="entry name" value="MFS_Efflux_Transporters"/>
</dbReference>
<reference evidence="10 11" key="1">
    <citation type="submission" date="2017-06" db="EMBL/GenBank/DDBJ databases">
        <title>Draft Genome Sequence of Natranaerobius trueperi halophilic, alkalithermophilic bacteria from soda lakes.</title>
        <authorList>
            <person name="Zhao B."/>
        </authorList>
    </citation>
    <scope>NUCLEOTIDE SEQUENCE [LARGE SCALE GENOMIC DNA]</scope>
    <source>
        <strain evidence="10 11">DSM 18760</strain>
    </source>
</reference>
<evidence type="ECO:0000256" key="7">
    <source>
        <dbReference type="ARBA" id="ARBA00023136"/>
    </source>
</evidence>
<dbReference type="Gene3D" id="1.20.1250.20">
    <property type="entry name" value="MFS general substrate transporter like domains"/>
    <property type="match status" value="1"/>
</dbReference>
<comment type="caution">
    <text evidence="10">The sequence shown here is derived from an EMBL/GenBank/DDBJ whole genome shotgun (WGS) entry which is preliminary data.</text>
</comment>
<evidence type="ECO:0000256" key="2">
    <source>
        <dbReference type="ARBA" id="ARBA00007520"/>
    </source>
</evidence>
<evidence type="ECO:0000313" key="11">
    <source>
        <dbReference type="Proteomes" id="UP000214588"/>
    </source>
</evidence>
<keyword evidence="5 8" id="KW-0812">Transmembrane</keyword>
<evidence type="ECO:0000313" key="10">
    <source>
        <dbReference type="EMBL" id="OWZ82838.1"/>
    </source>
</evidence>
<feature type="transmembrane region" description="Helical" evidence="8">
    <location>
        <begin position="42"/>
        <end position="66"/>
    </location>
</feature>
<feature type="transmembrane region" description="Helical" evidence="8">
    <location>
        <begin position="373"/>
        <end position="394"/>
    </location>
</feature>
<feature type="domain" description="Major facilitator superfamily (MFS) profile" evidence="9">
    <location>
        <begin position="8"/>
        <end position="398"/>
    </location>
</feature>
<dbReference type="InterPro" id="IPR001958">
    <property type="entry name" value="Tet-R_TetA/multi-R_MdtG-like"/>
</dbReference>
<dbReference type="PRINTS" id="PR01035">
    <property type="entry name" value="TCRTETA"/>
</dbReference>
<dbReference type="PROSITE" id="PS00216">
    <property type="entry name" value="SUGAR_TRANSPORT_1"/>
    <property type="match status" value="1"/>
</dbReference>
<dbReference type="SUPFAM" id="SSF103473">
    <property type="entry name" value="MFS general substrate transporter"/>
    <property type="match status" value="1"/>
</dbReference>
<feature type="transmembrane region" description="Helical" evidence="8">
    <location>
        <begin position="345"/>
        <end position="367"/>
    </location>
</feature>
<keyword evidence="3" id="KW-0813">Transport</keyword>
<evidence type="ECO:0000256" key="4">
    <source>
        <dbReference type="ARBA" id="ARBA00022475"/>
    </source>
</evidence>
<dbReference type="InterPro" id="IPR005829">
    <property type="entry name" value="Sugar_transporter_CS"/>
</dbReference>
<dbReference type="InterPro" id="IPR036259">
    <property type="entry name" value="MFS_trans_sf"/>
</dbReference>
<dbReference type="PANTHER" id="PTHR43124">
    <property type="entry name" value="PURINE EFFLUX PUMP PBUE"/>
    <property type="match status" value="1"/>
</dbReference>
<dbReference type="PROSITE" id="PS50850">
    <property type="entry name" value="MFS"/>
    <property type="match status" value="1"/>
</dbReference>
<evidence type="ECO:0000256" key="1">
    <source>
        <dbReference type="ARBA" id="ARBA00004651"/>
    </source>
</evidence>
<feature type="transmembrane region" description="Helical" evidence="8">
    <location>
        <begin position="217"/>
        <end position="240"/>
    </location>
</feature>
<accession>A0A226BUX2</accession>
<dbReference type="InterPro" id="IPR020846">
    <property type="entry name" value="MFS_dom"/>
</dbReference>
<evidence type="ECO:0000256" key="5">
    <source>
        <dbReference type="ARBA" id="ARBA00022692"/>
    </source>
</evidence>
<dbReference type="InterPro" id="IPR011701">
    <property type="entry name" value="MFS"/>
</dbReference>
<comment type="similarity">
    <text evidence="2">Belongs to the major facilitator superfamily. TCR/Tet family.</text>
</comment>
<evidence type="ECO:0000259" key="9">
    <source>
        <dbReference type="PROSITE" id="PS50850"/>
    </source>
</evidence>
<name>A0A226BUX2_9FIRM</name>
<dbReference type="OrthoDB" id="9803985at2"/>
<keyword evidence="7 8" id="KW-0472">Membrane</keyword>
<feature type="transmembrane region" description="Helical" evidence="8">
    <location>
        <begin position="286"/>
        <end position="305"/>
    </location>
</feature>
<feature type="transmembrane region" description="Helical" evidence="8">
    <location>
        <begin position="311"/>
        <end position="333"/>
    </location>
</feature>
<evidence type="ECO:0000256" key="6">
    <source>
        <dbReference type="ARBA" id="ARBA00022989"/>
    </source>
</evidence>
<dbReference type="EMBL" id="NIQC01000038">
    <property type="protein sequence ID" value="OWZ82838.1"/>
    <property type="molecule type" value="Genomic_DNA"/>
</dbReference>
<proteinExistence type="inferred from homology"/>
<sequence>MDKATKLNLAALSGVPFIMVLGNSLIIPAFPELQSQLGITQLQVGLIVTSFSIAAGITIPLVGFVSDRYGRKIVLVPSLILYAIGGLICGLAPIFFSDTAYHWILFGRVIKGIGAGGTGPIAMALAGDLFQSGERSEAMGVLEAANGAGKVVSPILGAIIVLWLWYSIFFVYTAFSLPVAVMIWLILKEPDKKSGQQSKEEQGYFTRIFEVFKQKKIILIGTYFAGFTVLYALFGTLSYLSDILEMRYNLEGVTRGAVIAIPVVVMALTSYITGHFIQNKSVMSKLVVSGLLVITLSVVIIITLLDNEYALFSGIFFIGLGTGLVLTSVNTLVTSMASGKARGGVTSLYGSVRFFGVAFGPPFFGYLVGYSRLVMFGSAGLLAILGVLINLFVVRNYLEES</sequence>
<dbReference type="AlphaFoldDB" id="A0A226BUX2"/>
<organism evidence="10 11">
    <name type="scientific">Natranaerobius trueperi</name>
    <dbReference type="NCBI Taxonomy" id="759412"/>
    <lineage>
        <taxon>Bacteria</taxon>
        <taxon>Bacillati</taxon>
        <taxon>Bacillota</taxon>
        <taxon>Clostridia</taxon>
        <taxon>Natranaerobiales</taxon>
        <taxon>Natranaerobiaceae</taxon>
        <taxon>Natranaerobius</taxon>
    </lineage>
</organism>
<feature type="transmembrane region" description="Helical" evidence="8">
    <location>
        <begin position="252"/>
        <end position="274"/>
    </location>
</feature>
<evidence type="ECO:0000256" key="3">
    <source>
        <dbReference type="ARBA" id="ARBA00022448"/>
    </source>
</evidence>
<comment type="subcellular location">
    <subcellularLocation>
        <location evidence="1">Cell membrane</location>
        <topology evidence="1">Multi-pass membrane protein</topology>
    </subcellularLocation>
</comment>
<keyword evidence="11" id="KW-1185">Reference proteome</keyword>
<dbReference type="Pfam" id="PF07690">
    <property type="entry name" value="MFS_1"/>
    <property type="match status" value="1"/>
</dbReference>
<evidence type="ECO:0000256" key="8">
    <source>
        <dbReference type="SAM" id="Phobius"/>
    </source>
</evidence>
<dbReference type="GO" id="GO:0005886">
    <property type="term" value="C:plasma membrane"/>
    <property type="evidence" value="ECO:0007669"/>
    <property type="project" value="UniProtKB-SubCell"/>
</dbReference>
<gene>
    <name evidence="10" type="ORF">CDO51_11925</name>
</gene>
<feature type="transmembrane region" description="Helical" evidence="8">
    <location>
        <begin position="163"/>
        <end position="187"/>
    </location>
</feature>
<dbReference type="Proteomes" id="UP000214588">
    <property type="component" value="Unassembled WGS sequence"/>
</dbReference>
<dbReference type="GO" id="GO:0022857">
    <property type="term" value="F:transmembrane transporter activity"/>
    <property type="evidence" value="ECO:0007669"/>
    <property type="project" value="InterPro"/>
</dbReference>